<keyword evidence="12" id="KW-1185">Reference proteome</keyword>
<evidence type="ECO:0000256" key="5">
    <source>
        <dbReference type="ARBA" id="ARBA00022842"/>
    </source>
</evidence>
<evidence type="ECO:0000313" key="12">
    <source>
        <dbReference type="Proteomes" id="UP000607397"/>
    </source>
</evidence>
<dbReference type="EMBL" id="WVIC01000020">
    <property type="protein sequence ID" value="NCJ07037.1"/>
    <property type="molecule type" value="Genomic_DNA"/>
</dbReference>
<evidence type="ECO:0000256" key="1">
    <source>
        <dbReference type="ARBA" id="ARBA00001946"/>
    </source>
</evidence>
<dbReference type="InterPro" id="IPR005801">
    <property type="entry name" value="ADC_synthase"/>
</dbReference>
<comment type="caution">
    <text evidence="11">The sequence shown here is derived from an EMBL/GenBank/DDBJ whole genome shotgun (WGS) entry which is preliminary data.</text>
</comment>
<dbReference type="Pfam" id="PF04715">
    <property type="entry name" value="Anth_synt_I_N"/>
    <property type="match status" value="1"/>
</dbReference>
<dbReference type="InterPro" id="IPR006805">
    <property type="entry name" value="Anth_synth_I_N"/>
</dbReference>
<protein>
    <recommendedName>
        <fullName evidence="3">Anthranilate synthase component 1</fullName>
    </recommendedName>
</protein>
<feature type="domain" description="Anthranilate synthase component I N-terminal" evidence="10">
    <location>
        <begin position="50"/>
        <end position="151"/>
    </location>
</feature>
<feature type="domain" description="Chorismate-utilising enzyme C-terminal" evidence="9">
    <location>
        <begin position="190"/>
        <end position="457"/>
    </location>
</feature>
<organism evidence="11 12">
    <name type="scientific">Petrachloros mirabilis ULC683</name>
    <dbReference type="NCBI Taxonomy" id="2781853"/>
    <lineage>
        <taxon>Bacteria</taxon>
        <taxon>Bacillati</taxon>
        <taxon>Cyanobacteriota</taxon>
        <taxon>Cyanophyceae</taxon>
        <taxon>Synechococcales</taxon>
        <taxon>Petrachlorosaceae</taxon>
        <taxon>Petrachloros</taxon>
        <taxon>Petrachloros mirabilis</taxon>
    </lineage>
</organism>
<comment type="cofactor">
    <cofactor evidence="1">
        <name>Mg(2+)</name>
        <dbReference type="ChEBI" id="CHEBI:18420"/>
    </cofactor>
</comment>
<dbReference type="InterPro" id="IPR010118">
    <property type="entry name" value="Para-NH2Bz/anthranilate_synth"/>
</dbReference>
<keyword evidence="6" id="KW-0456">Lyase</keyword>
<dbReference type="InterPro" id="IPR019999">
    <property type="entry name" value="Anth_synth_I-like"/>
</dbReference>
<dbReference type="NCBIfam" id="TIGR01824">
    <property type="entry name" value="PabB-clade2"/>
    <property type="match status" value="1"/>
</dbReference>
<evidence type="ECO:0000256" key="3">
    <source>
        <dbReference type="ARBA" id="ARBA00020653"/>
    </source>
</evidence>
<dbReference type="GO" id="GO:0004049">
    <property type="term" value="F:anthranilate synthase activity"/>
    <property type="evidence" value="ECO:0007669"/>
    <property type="project" value="UniProtKB-EC"/>
</dbReference>
<dbReference type="PRINTS" id="PR00095">
    <property type="entry name" value="ANTSNTHASEI"/>
</dbReference>
<gene>
    <name evidence="11" type="ORF">GS597_11065</name>
</gene>
<dbReference type="Proteomes" id="UP000607397">
    <property type="component" value="Unassembled WGS sequence"/>
</dbReference>
<dbReference type="AlphaFoldDB" id="A0A8K2A075"/>
<name>A0A8K2A075_9CYAN</name>
<keyword evidence="4" id="KW-0479">Metal-binding</keyword>
<dbReference type="InterPro" id="IPR015890">
    <property type="entry name" value="Chorismate_C"/>
</dbReference>
<dbReference type="RefSeq" id="WP_161825517.1">
    <property type="nucleotide sequence ID" value="NZ_WVIC01000020.1"/>
</dbReference>
<evidence type="ECO:0000256" key="6">
    <source>
        <dbReference type="ARBA" id="ARBA00023239"/>
    </source>
</evidence>
<keyword evidence="5" id="KW-0460">Magnesium</keyword>
<dbReference type="Pfam" id="PF00425">
    <property type="entry name" value="Chorismate_bind"/>
    <property type="match status" value="1"/>
</dbReference>
<dbReference type="GO" id="GO:0046872">
    <property type="term" value="F:metal ion binding"/>
    <property type="evidence" value="ECO:0007669"/>
    <property type="project" value="UniProtKB-KW"/>
</dbReference>
<evidence type="ECO:0000256" key="8">
    <source>
        <dbReference type="ARBA" id="ARBA00047683"/>
    </source>
</evidence>
<evidence type="ECO:0000313" key="11">
    <source>
        <dbReference type="EMBL" id="NCJ07037.1"/>
    </source>
</evidence>
<dbReference type="Gene3D" id="3.60.120.10">
    <property type="entry name" value="Anthranilate synthase"/>
    <property type="match status" value="1"/>
</dbReference>
<comment type="catalytic activity">
    <reaction evidence="8">
        <text>chorismate + L-glutamine = anthranilate + pyruvate + L-glutamate + H(+)</text>
        <dbReference type="Rhea" id="RHEA:21732"/>
        <dbReference type="ChEBI" id="CHEBI:15361"/>
        <dbReference type="ChEBI" id="CHEBI:15378"/>
        <dbReference type="ChEBI" id="CHEBI:16567"/>
        <dbReference type="ChEBI" id="CHEBI:29748"/>
        <dbReference type="ChEBI" id="CHEBI:29985"/>
        <dbReference type="ChEBI" id="CHEBI:58359"/>
        <dbReference type="EC" id="4.1.3.27"/>
    </reaction>
</comment>
<comment type="function">
    <text evidence="7">Part of a heterotetrameric complex that catalyzes the two-step biosynthesis of anthranilate, an intermediate in the biosynthesis of L-tryptophan. In the first step, the glutamine-binding beta subunit (TrpG) of anthranilate synthase (AS) provides the glutamine amidotransferase activity which generates ammonia as a substrate that, along with chorismate, is used in the second step, catalyzed by the large alpha subunit of AS (TrpE) to produce anthranilate. In the absence of TrpG, TrpE can synthesize anthranilate directly from chorismate and high concentrations of ammonia.</text>
</comment>
<evidence type="ECO:0000256" key="7">
    <source>
        <dbReference type="ARBA" id="ARBA00025634"/>
    </source>
</evidence>
<reference evidence="11" key="1">
    <citation type="submission" date="2019-12" db="EMBL/GenBank/DDBJ databases">
        <title>High-Quality draft genome sequences of three cyanobacteria isolated from the limestone walls of the Old Cathedral of Coimbra.</title>
        <authorList>
            <person name="Tiago I."/>
            <person name="Soares F."/>
            <person name="Portugal A."/>
        </authorList>
    </citation>
    <scope>NUCLEOTIDE SEQUENCE [LARGE SCALE GENOMIC DNA]</scope>
    <source>
        <strain evidence="11">C</strain>
    </source>
</reference>
<proteinExistence type="predicted"/>
<dbReference type="SUPFAM" id="SSF56322">
    <property type="entry name" value="ADC synthase"/>
    <property type="match status" value="1"/>
</dbReference>
<accession>A0A8K2A075</accession>
<evidence type="ECO:0000259" key="10">
    <source>
        <dbReference type="Pfam" id="PF04715"/>
    </source>
</evidence>
<dbReference type="PANTHER" id="PTHR11236">
    <property type="entry name" value="AMINOBENZOATE/ANTHRANILATE SYNTHASE"/>
    <property type="match status" value="1"/>
</dbReference>
<dbReference type="NCBIfam" id="NF004610">
    <property type="entry name" value="PRK05940.1"/>
    <property type="match status" value="1"/>
</dbReference>
<dbReference type="GO" id="GO:0000162">
    <property type="term" value="P:L-tryptophan biosynthetic process"/>
    <property type="evidence" value="ECO:0007669"/>
    <property type="project" value="TreeGrafter"/>
</dbReference>
<dbReference type="PANTHER" id="PTHR11236:SF48">
    <property type="entry name" value="ISOCHORISMATE SYNTHASE MENF"/>
    <property type="match status" value="1"/>
</dbReference>
<comment type="subunit">
    <text evidence="2">Heterotetramer consisting of two non-identical subunits: a beta subunit (TrpG) and a large alpha subunit (TrpE).</text>
</comment>
<evidence type="ECO:0000256" key="4">
    <source>
        <dbReference type="ARBA" id="ARBA00022723"/>
    </source>
</evidence>
<sequence length="473" mass="53148">MKPFPLPWVWRSQPLKGRSGSAIFAALFQHHTIATLLESPGQASTLPHSRYSICAGPPRSQNQHLWTPPLGQVLAWVQDQFQSCVLPNPTLDLPPDLPFIGGYLGWFGYDLAWEIEHLPWQKTDRLPFPVAYWYEPESFAVLDHQQQRLWLAASSRDSLQTLELRLEQALSAQVDHSPFIPEITLCTPQSVYEAMVRQAQTHIRAGDIFQANLSLRFGTQGEIHPWSLYRRLQTINPSPFSSYWQTPWGAVVSCSPERLVQVQGQQVQTRPIAGTRARGATPSQDQHLSQELLQNAKERAEHTMLVDLERNDLGRVCQWGSVEVDELLVIERYSHVMHLVSNVRGTLKPDWSPSDLLRAVFPGGTITGCPKVRCMEIIETLEPVRRSLFYGSCGYFDYRGHLDLNILIRTLLIVPESCEARAQLANMAIPAQVWGQVGAGIVADSHPTQEWQESLHKAQAQLAALGNLVAPGC</sequence>
<evidence type="ECO:0000259" key="9">
    <source>
        <dbReference type="Pfam" id="PF00425"/>
    </source>
</evidence>
<evidence type="ECO:0000256" key="2">
    <source>
        <dbReference type="ARBA" id="ARBA00011575"/>
    </source>
</evidence>